<evidence type="ECO:0000256" key="3">
    <source>
        <dbReference type="ARBA" id="ARBA00010617"/>
    </source>
</evidence>
<evidence type="ECO:0000256" key="6">
    <source>
        <dbReference type="ARBA" id="ARBA00023002"/>
    </source>
</evidence>
<dbReference type="PRINTS" id="PR00463">
    <property type="entry name" value="EP450I"/>
</dbReference>
<dbReference type="AlphaFoldDB" id="A0A218XY78"/>
<proteinExistence type="inferred from homology"/>
<dbReference type="GO" id="GO:0016705">
    <property type="term" value="F:oxidoreductase activity, acting on paired donors, with incorporation or reduction of molecular oxygen"/>
    <property type="evidence" value="ECO:0007669"/>
    <property type="project" value="InterPro"/>
</dbReference>
<dbReference type="GO" id="GO:0016020">
    <property type="term" value="C:membrane"/>
    <property type="evidence" value="ECO:0007669"/>
    <property type="project" value="UniProtKB-SubCell"/>
</dbReference>
<organism evidence="15 16">
    <name type="scientific">Punica granatum</name>
    <name type="common">Pomegranate</name>
    <dbReference type="NCBI Taxonomy" id="22663"/>
    <lineage>
        <taxon>Eukaryota</taxon>
        <taxon>Viridiplantae</taxon>
        <taxon>Streptophyta</taxon>
        <taxon>Embryophyta</taxon>
        <taxon>Tracheophyta</taxon>
        <taxon>Spermatophyta</taxon>
        <taxon>Magnoliopsida</taxon>
        <taxon>eudicotyledons</taxon>
        <taxon>Gunneridae</taxon>
        <taxon>Pentapetalae</taxon>
        <taxon>rosids</taxon>
        <taxon>malvids</taxon>
        <taxon>Myrtales</taxon>
        <taxon>Lythraceae</taxon>
        <taxon>Punica</taxon>
    </lineage>
</organism>
<evidence type="ECO:0000256" key="14">
    <source>
        <dbReference type="PIRSR" id="PIRSR602401-1"/>
    </source>
</evidence>
<dbReference type="PANTHER" id="PTHR47948:SF3">
    <property type="entry name" value="OS02G0467000 PROTEIN"/>
    <property type="match status" value="1"/>
</dbReference>
<reference evidence="16" key="1">
    <citation type="journal article" date="2017" name="Plant J.">
        <title>The pomegranate (Punica granatum L.) genome and the genomics of punicalagin biosynthesis.</title>
        <authorList>
            <person name="Qin G."/>
            <person name="Xu C."/>
            <person name="Ming R."/>
            <person name="Tang H."/>
            <person name="Guyot R."/>
            <person name="Kramer E.M."/>
            <person name="Hu Y."/>
            <person name="Yi X."/>
            <person name="Qi Y."/>
            <person name="Xu X."/>
            <person name="Gao Z."/>
            <person name="Pan H."/>
            <person name="Jian J."/>
            <person name="Tian Y."/>
            <person name="Yue Z."/>
            <person name="Xu Y."/>
        </authorList>
    </citation>
    <scope>NUCLEOTIDE SEQUENCE [LARGE SCALE GENOMIC DNA]</scope>
    <source>
        <strain evidence="16">cv. Dabenzi</strain>
    </source>
</reference>
<keyword evidence="6" id="KW-0560">Oxidoreductase</keyword>
<evidence type="ECO:0000256" key="5">
    <source>
        <dbReference type="ARBA" id="ARBA00022723"/>
    </source>
</evidence>
<comment type="caution">
    <text evidence="15">The sequence shown here is derived from an EMBL/GenBank/DDBJ whole genome shotgun (WGS) entry which is preliminary data.</text>
</comment>
<comment type="similarity">
    <text evidence="3">Belongs to the cytochrome P450 family.</text>
</comment>
<comment type="function">
    <text evidence="13">Catalyzes the first oxidative step of the phenylpropanoid pathway in higher plants by transforming trans-cinnamate into p-coumarate. The compounds formed by this pathway are essential components for lignification, pollination, and defense against ultraviolet light, predators and pathogens.</text>
</comment>
<dbReference type="EMBL" id="MTKT01000670">
    <property type="protein sequence ID" value="OWM89242.1"/>
    <property type="molecule type" value="Genomic_DNA"/>
</dbReference>
<evidence type="ECO:0000256" key="13">
    <source>
        <dbReference type="ARBA" id="ARBA00045946"/>
    </source>
</evidence>
<feature type="binding site" description="axial binding residue" evidence="14">
    <location>
        <position position="291"/>
    </location>
    <ligand>
        <name>heme</name>
        <dbReference type="ChEBI" id="CHEBI:30413"/>
    </ligand>
    <ligandPart>
        <name>Fe</name>
        <dbReference type="ChEBI" id="CHEBI:18248"/>
    </ligandPart>
</feature>
<gene>
    <name evidence="15" type="ORF">CDL15_Pgr010529</name>
</gene>
<dbReference type="GO" id="GO:0020037">
    <property type="term" value="F:heme binding"/>
    <property type="evidence" value="ECO:0007669"/>
    <property type="project" value="InterPro"/>
</dbReference>
<name>A0A218XY78_PUNGR</name>
<keyword evidence="5 14" id="KW-0479">Metal-binding</keyword>
<dbReference type="SUPFAM" id="SSF48264">
    <property type="entry name" value="Cytochrome P450"/>
    <property type="match status" value="1"/>
</dbReference>
<evidence type="ECO:0000313" key="16">
    <source>
        <dbReference type="Proteomes" id="UP000197138"/>
    </source>
</evidence>
<evidence type="ECO:0000256" key="1">
    <source>
        <dbReference type="ARBA" id="ARBA00001971"/>
    </source>
</evidence>
<dbReference type="PANTHER" id="PTHR47948">
    <property type="entry name" value="TRANS-CINNAMATE 4-MONOOXYGENASE"/>
    <property type="match status" value="1"/>
</dbReference>
<comment type="cofactor">
    <cofactor evidence="1 14">
        <name>heme</name>
        <dbReference type="ChEBI" id="CHEBI:30413"/>
    </cofactor>
</comment>
<keyword evidence="7 14" id="KW-0408">Iron</keyword>
<evidence type="ECO:0000256" key="7">
    <source>
        <dbReference type="ARBA" id="ARBA00023004"/>
    </source>
</evidence>
<evidence type="ECO:0000256" key="10">
    <source>
        <dbReference type="ARBA" id="ARBA00041322"/>
    </source>
</evidence>
<accession>A0A218XY78</accession>
<dbReference type="GO" id="GO:0005506">
    <property type="term" value="F:iron ion binding"/>
    <property type="evidence" value="ECO:0007669"/>
    <property type="project" value="InterPro"/>
</dbReference>
<evidence type="ECO:0000256" key="2">
    <source>
        <dbReference type="ARBA" id="ARBA00004370"/>
    </source>
</evidence>
<protein>
    <recommendedName>
        <fullName evidence="9">Trans-cinnamate 4-monooxygenase</fullName>
    </recommendedName>
    <alternativeName>
        <fullName evidence="10">Cinnamic acid 4-hydroxylase</fullName>
    </alternativeName>
    <alternativeName>
        <fullName evidence="12">Cytochrome P450 73</fullName>
    </alternativeName>
    <alternativeName>
        <fullName evidence="11">Cytochrome P450C4H</fullName>
    </alternativeName>
</protein>
<dbReference type="GO" id="GO:0004497">
    <property type="term" value="F:monooxygenase activity"/>
    <property type="evidence" value="ECO:0007669"/>
    <property type="project" value="UniProtKB-KW"/>
</dbReference>
<keyword evidence="4 14" id="KW-0349">Heme</keyword>
<dbReference type="InterPro" id="IPR036396">
    <property type="entry name" value="Cyt_P450_sf"/>
</dbReference>
<evidence type="ECO:0000256" key="9">
    <source>
        <dbReference type="ARBA" id="ARBA00040090"/>
    </source>
</evidence>
<evidence type="ECO:0000256" key="11">
    <source>
        <dbReference type="ARBA" id="ARBA00042815"/>
    </source>
</evidence>
<keyword evidence="8" id="KW-0503">Monooxygenase</keyword>
<sequence length="352" mass="41088">MQGAEFESCPWNIMFDLFMGGRQQDLVFTLYSDHWRKMRKILTVPFFTSKVVQTYSNMWEHEMDLVIDELKKDGSARTEGVVIQRQLQLMLYNITYSMMFNTKFESLDDRLYIELARLNSERGRLTRSFEYNYGDFIPLLRPFLARYLSKCRDLKDRRLAFLNLNFHSKEEDKIRDGIMSVLKGEPVKESNLCRLPYLQATVKESLRVHTPVPLLIPHMNLEERKLGGYTIPKESKVVVNAWWLANNLELWKEPEQFRLERFLEEESATEVAAGRKVDFRLITFRTGRRRCPGMILAMPIAGVAIGRLLSNFKIKAPHGLEKVDVRGIRGQFSFRIANHSTVVLEPVDGIIN</sequence>
<dbReference type="Gene3D" id="1.10.630.10">
    <property type="entry name" value="Cytochrome P450"/>
    <property type="match status" value="2"/>
</dbReference>
<dbReference type="InterPro" id="IPR001128">
    <property type="entry name" value="Cyt_P450"/>
</dbReference>
<dbReference type="Proteomes" id="UP000197138">
    <property type="component" value="Unassembled WGS sequence"/>
</dbReference>
<evidence type="ECO:0000256" key="8">
    <source>
        <dbReference type="ARBA" id="ARBA00023033"/>
    </source>
</evidence>
<dbReference type="InterPro" id="IPR002401">
    <property type="entry name" value="Cyt_P450_E_grp-I"/>
</dbReference>
<comment type="subcellular location">
    <subcellularLocation>
        <location evidence="2">Membrane</location>
    </subcellularLocation>
</comment>
<evidence type="ECO:0000313" key="15">
    <source>
        <dbReference type="EMBL" id="OWM89242.1"/>
    </source>
</evidence>
<evidence type="ECO:0000256" key="12">
    <source>
        <dbReference type="ARBA" id="ARBA00042998"/>
    </source>
</evidence>
<dbReference type="Pfam" id="PF00067">
    <property type="entry name" value="p450"/>
    <property type="match status" value="2"/>
</dbReference>
<evidence type="ECO:0000256" key="4">
    <source>
        <dbReference type="ARBA" id="ARBA00022617"/>
    </source>
</evidence>